<dbReference type="GO" id="GO:0006606">
    <property type="term" value="P:protein import into nucleus"/>
    <property type="evidence" value="ECO:0007669"/>
    <property type="project" value="TreeGrafter"/>
</dbReference>
<feature type="compositionally biased region" description="Low complexity" evidence="11">
    <location>
        <begin position="7"/>
        <end position="20"/>
    </location>
</feature>
<evidence type="ECO:0000256" key="10">
    <source>
        <dbReference type="ARBA" id="ARBA00082956"/>
    </source>
</evidence>
<feature type="region of interest" description="Disordered" evidence="11">
    <location>
        <begin position="769"/>
        <end position="824"/>
    </location>
</feature>
<comment type="caution">
    <text evidence="13">The sequence shown here is derived from an EMBL/GenBank/DDBJ whole genome shotgun (WGS) entry which is preliminary data.</text>
</comment>
<dbReference type="PROSITE" id="PS51434">
    <property type="entry name" value="NUP_C"/>
    <property type="match status" value="1"/>
</dbReference>
<evidence type="ECO:0000259" key="12">
    <source>
        <dbReference type="PROSITE" id="PS51434"/>
    </source>
</evidence>
<dbReference type="AlphaFoldDB" id="A0AAP0EPT6"/>
<dbReference type="GO" id="GO:0006405">
    <property type="term" value="P:RNA export from nucleus"/>
    <property type="evidence" value="ECO:0007669"/>
    <property type="project" value="TreeGrafter"/>
</dbReference>
<evidence type="ECO:0000256" key="7">
    <source>
        <dbReference type="ARBA" id="ARBA00023132"/>
    </source>
</evidence>
<dbReference type="GO" id="GO:0003723">
    <property type="term" value="F:RNA binding"/>
    <property type="evidence" value="ECO:0007669"/>
    <property type="project" value="TreeGrafter"/>
</dbReference>
<dbReference type="SUPFAM" id="SSF82215">
    <property type="entry name" value="C-terminal autoproteolytic domain of nucleoporin nup98"/>
    <property type="match status" value="1"/>
</dbReference>
<evidence type="ECO:0000313" key="13">
    <source>
        <dbReference type="EMBL" id="KAK9094488.1"/>
    </source>
</evidence>
<keyword evidence="14" id="KW-1185">Reference proteome</keyword>
<proteinExistence type="inferred from homology"/>
<evidence type="ECO:0000256" key="9">
    <source>
        <dbReference type="ARBA" id="ARBA00065263"/>
    </source>
</evidence>
<reference evidence="13 14" key="1">
    <citation type="submission" date="2024-01" db="EMBL/GenBank/DDBJ databases">
        <title>Genome assemblies of Stephania.</title>
        <authorList>
            <person name="Yang L."/>
        </authorList>
    </citation>
    <scope>NUCLEOTIDE SEQUENCE [LARGE SCALE GENOMIC DNA]</scope>
    <source>
        <strain evidence="13">JXDWG</strain>
        <tissue evidence="13">Leaf</tissue>
    </source>
</reference>
<name>A0AAP0EPT6_9MAGN</name>
<dbReference type="InterPro" id="IPR037665">
    <property type="entry name" value="Nucleoporin_S59-like"/>
</dbReference>
<dbReference type="Pfam" id="PF04096">
    <property type="entry name" value="Nucleoporin2"/>
    <property type="match status" value="1"/>
</dbReference>
<keyword evidence="5" id="KW-0653">Protein transport</keyword>
<feature type="region of interest" description="Disordered" evidence="11">
    <location>
        <begin position="390"/>
        <end position="423"/>
    </location>
</feature>
<comment type="subunit">
    <text evidence="9">Part of the nuclear pore complex (NPC). The NPC has an eight-fold symmetrical structure comprising a central transport channel and two rings, the cytoplasmic and nuclear rings, to which eight filaments are attached. The cytoplasmic filaments have loose ends, while the nuclear filaments are joined in a distal ring, forming a nuclear basket. NPCs are highly dynamic in configuration and composition, and can be devided in 3 subcomplexes, the NUP62 subcomplex, the NUP107-160 subcomplex and the NUP93 subcomplex, containing approximately 30 different nucleoporin proteins.</text>
</comment>
<feature type="region of interest" description="Disordered" evidence="11">
    <location>
        <begin position="1"/>
        <end position="41"/>
    </location>
</feature>
<dbReference type="Gene3D" id="1.10.10.2360">
    <property type="match status" value="1"/>
</dbReference>
<dbReference type="GO" id="GO:0044614">
    <property type="term" value="C:nuclear pore cytoplasmic filaments"/>
    <property type="evidence" value="ECO:0007669"/>
    <property type="project" value="TreeGrafter"/>
</dbReference>
<dbReference type="Gene3D" id="3.30.1610.10">
    <property type="entry name" value="Peptidase S59, nucleoporin"/>
    <property type="match status" value="1"/>
</dbReference>
<dbReference type="InterPro" id="IPR007230">
    <property type="entry name" value="Nup98_auto-Pept-S59_dom"/>
</dbReference>
<comment type="subcellular location">
    <subcellularLocation>
        <location evidence="1">Nucleus</location>
        <location evidence="1">Nuclear pore complex</location>
    </subcellularLocation>
</comment>
<keyword evidence="8" id="KW-0539">Nucleus</keyword>
<dbReference type="EMBL" id="JBBNAG010000011">
    <property type="protein sequence ID" value="KAK9094488.1"/>
    <property type="molecule type" value="Genomic_DNA"/>
</dbReference>
<dbReference type="GO" id="GO:0017056">
    <property type="term" value="F:structural constituent of nuclear pore"/>
    <property type="evidence" value="ECO:0007669"/>
    <property type="project" value="InterPro"/>
</dbReference>
<dbReference type="FunFam" id="1.10.10.2360:FF:000001">
    <property type="entry name" value="Nuclear pore complex protein Nup98-Nup96"/>
    <property type="match status" value="1"/>
</dbReference>
<feature type="compositionally biased region" description="Polar residues" evidence="11">
    <location>
        <begin position="774"/>
        <end position="800"/>
    </location>
</feature>
<comment type="similarity">
    <text evidence="2">Belongs to the nucleoporin GLFG family.</text>
</comment>
<feature type="region of interest" description="Disordered" evidence="11">
    <location>
        <begin position="539"/>
        <end position="567"/>
    </location>
</feature>
<feature type="compositionally biased region" description="Low complexity" evidence="11">
    <location>
        <begin position="303"/>
        <end position="321"/>
    </location>
</feature>
<evidence type="ECO:0000313" key="14">
    <source>
        <dbReference type="Proteomes" id="UP001419268"/>
    </source>
</evidence>
<evidence type="ECO:0000256" key="5">
    <source>
        <dbReference type="ARBA" id="ARBA00022927"/>
    </source>
</evidence>
<evidence type="ECO:0000256" key="8">
    <source>
        <dbReference type="ARBA" id="ARBA00023242"/>
    </source>
</evidence>
<sequence length="1024" mass="104575">MFASTNPFGQSSSSPFGSQSLFGQTNNAGSNPFAPKPFGGATPFGAQTGSSIFGTATGVFGATQSSAPMPSTPTFGASPAVVSSMPAFGASTAPAFGASTTPAFGSGSTVFGQKPAFGGFGTTPSPASPFGSTSQQTQSAFGSNMFGLSAPFVSSSQPTFGATSAPAFGVTSTPTFGATSTPAFGSSATPAFGSTTTGFGGSSMPAFGSGGAFGATSTPAFGASTTAFGSSTPVFGGSSMPAFGTSNTVAFGASSSPAFGGASSTPAFGASSNSAFGASSTPSFSFGSSAAFGQSTTAFGSSSPFPASSSSFGGQSTPFGTQSTTPAFGSTVFGQSAFGAQRGGSRIAAYTPVPEADGGSGTQPAGKLESISAMPVYKEKSHEELRWEDYQLGDKGGPNPAAQPASAAGFGSPAAQSNPFGSPAFGQSSSSLFSSSSSNPFNSKTSAFGSSSFGAPTTPAFGPSAFGASATNLFPTASSSTSFSTSAFGATSSPSLFGSSSSPAFGSSPSIFPTSTPGPSTSAFGSGLNFGNTQSAGLFQSTTPSLGQTTATFGQGTTPSFGQSGLFNTPSTGFGGNLFSNTSASSLSATNVAGFGQTTPSLSAAFQSAQPSQPSGAFSFGNFGQTQAAPASGFGGVPSPLGQVPFGQQSASYGPMVMQAPTMMNPFGTLPAMPQMSIGRAGSTPSVQYGISSMPVTEKPTPVRVSSLLTSRHISQRRIRLPPRRYHPKVDGSKVPFFSDDEETPSAPKADALVIPRENPRALVIHPTEKWPSAANSNKSTMSKDTSTLVDENGTPADSNSNKDKNSLVQPSLKPNGMHEDHTMTQKGDSYITLTGHRAGEAAIVYEHGADVEALMPKLRHSDYYTEPRIQELAAKERAEPGFCSHVREFVVGRHGYGSIRFIGETDVRRLDLESLIQFNNREVIVYMDENKKPPVGQGLNKPAEVTLLNIKCFDKKTGQQYTEGPKVEKYKEMLKKKAQEQGAEFVSYDPIKGEWKFRVSHFSRYELKDVDLGEEVEIEAQVL</sequence>
<feature type="region of interest" description="Disordered" evidence="11">
    <location>
        <begin position="303"/>
        <end position="326"/>
    </location>
</feature>
<feature type="compositionally biased region" description="Low complexity" evidence="11">
    <location>
        <begin position="547"/>
        <end position="558"/>
    </location>
</feature>
<dbReference type="GO" id="GO:0000973">
    <property type="term" value="P:post-transcriptional tethering of RNA polymerase II gene DNA at nuclear periphery"/>
    <property type="evidence" value="ECO:0007669"/>
    <property type="project" value="TreeGrafter"/>
</dbReference>
<evidence type="ECO:0000256" key="11">
    <source>
        <dbReference type="SAM" id="MobiDB-lite"/>
    </source>
</evidence>
<feature type="compositionally biased region" description="Low complexity" evidence="11">
    <location>
        <begin position="397"/>
        <end position="423"/>
    </location>
</feature>
<feature type="domain" description="Peptidase S59" evidence="12">
    <location>
        <begin position="861"/>
        <end position="1003"/>
    </location>
</feature>
<evidence type="ECO:0000256" key="1">
    <source>
        <dbReference type="ARBA" id="ARBA00004567"/>
    </source>
</evidence>
<accession>A0AAP0EPT6</accession>
<keyword evidence="3" id="KW-0813">Transport</keyword>
<protein>
    <recommendedName>
        <fullName evidence="10">Nucleoporin autopeptidase</fullName>
    </recommendedName>
</protein>
<feature type="region of interest" description="Disordered" evidence="11">
    <location>
        <begin position="350"/>
        <end position="370"/>
    </location>
</feature>
<dbReference type="GO" id="GO:0051028">
    <property type="term" value="P:mRNA transport"/>
    <property type="evidence" value="ECO:0007669"/>
    <property type="project" value="UniProtKB-KW"/>
</dbReference>
<dbReference type="PANTHER" id="PTHR23198:SF6">
    <property type="entry name" value="NUCLEAR PORE COMPLEX PROTEIN NUP98-NUP96"/>
    <property type="match status" value="1"/>
</dbReference>
<evidence type="ECO:0000256" key="4">
    <source>
        <dbReference type="ARBA" id="ARBA00022816"/>
    </source>
</evidence>
<dbReference type="FunFam" id="3.30.1610.10:FF:000002">
    <property type="entry name" value="nuclear pore complex protein NUP98A"/>
    <property type="match status" value="1"/>
</dbReference>
<evidence type="ECO:0000256" key="6">
    <source>
        <dbReference type="ARBA" id="ARBA00023010"/>
    </source>
</evidence>
<keyword evidence="7" id="KW-0906">Nuclear pore complex</keyword>
<evidence type="ECO:0000256" key="2">
    <source>
        <dbReference type="ARBA" id="ARBA00008926"/>
    </source>
</evidence>
<dbReference type="PANTHER" id="PTHR23198">
    <property type="entry name" value="NUCLEOPORIN"/>
    <property type="match status" value="1"/>
</dbReference>
<dbReference type="Proteomes" id="UP001419268">
    <property type="component" value="Unassembled WGS sequence"/>
</dbReference>
<dbReference type="GO" id="GO:0034398">
    <property type="term" value="P:telomere tethering at nuclear periphery"/>
    <property type="evidence" value="ECO:0007669"/>
    <property type="project" value="TreeGrafter"/>
</dbReference>
<keyword evidence="6" id="KW-0811">Translocation</keyword>
<dbReference type="GO" id="GO:0008139">
    <property type="term" value="F:nuclear localization sequence binding"/>
    <property type="evidence" value="ECO:0007669"/>
    <property type="project" value="TreeGrafter"/>
</dbReference>
<feature type="region of interest" description="Disordered" evidence="11">
    <location>
        <begin position="724"/>
        <end position="750"/>
    </location>
</feature>
<keyword evidence="4" id="KW-0509">mRNA transport</keyword>
<gene>
    <name evidence="13" type="ORF">Scep_025957</name>
</gene>
<dbReference type="InterPro" id="IPR036903">
    <property type="entry name" value="Nup98_auto-Pept-S59_dom_sf"/>
</dbReference>
<feature type="compositionally biased region" description="Polar residues" evidence="11">
    <location>
        <begin position="21"/>
        <end position="30"/>
    </location>
</feature>
<organism evidence="13 14">
    <name type="scientific">Stephania cephalantha</name>
    <dbReference type="NCBI Taxonomy" id="152367"/>
    <lineage>
        <taxon>Eukaryota</taxon>
        <taxon>Viridiplantae</taxon>
        <taxon>Streptophyta</taxon>
        <taxon>Embryophyta</taxon>
        <taxon>Tracheophyta</taxon>
        <taxon>Spermatophyta</taxon>
        <taxon>Magnoliopsida</taxon>
        <taxon>Ranunculales</taxon>
        <taxon>Menispermaceae</taxon>
        <taxon>Menispermoideae</taxon>
        <taxon>Cissampelideae</taxon>
        <taxon>Stephania</taxon>
    </lineage>
</organism>
<dbReference type="GO" id="GO:0048573">
    <property type="term" value="P:photoperiodism, flowering"/>
    <property type="evidence" value="ECO:0007669"/>
    <property type="project" value="UniProtKB-ARBA"/>
</dbReference>
<evidence type="ECO:0000256" key="3">
    <source>
        <dbReference type="ARBA" id="ARBA00022448"/>
    </source>
</evidence>